<gene>
    <name evidence="3" type="ORF">GX656_01320</name>
</gene>
<name>A0A847D0L4_9BACT</name>
<accession>A0A847D0L4</accession>
<dbReference type="AlphaFoldDB" id="A0A847D0L4"/>
<sequence length="229" mass="25226">MESSTSEFKSRPEKLVGVYGQQIPSIEGLSVDPLNFCIRDSGLIVPERLYNPSYSIFLSGDVDVEMLDYLKNELIELEESDIFVKNLNIDLASYGGEVYYGFAVYDALSIFRKEKNLSITTTSIGPVMSMAALILQVGDVRRMSANSVMLIHPITGLATGSKNEIKAESVQMDRLDKVYSEILVARAQASGVESTTEKVLEEITNAHNGVGTYLSAQEAKKYGFVDEVI</sequence>
<dbReference type="Gene3D" id="3.90.226.10">
    <property type="entry name" value="2-enoyl-CoA Hydratase, Chain A, domain 1"/>
    <property type="match status" value="1"/>
</dbReference>
<protein>
    <recommendedName>
        <fullName evidence="2">ATP-dependent Clp protease proteolytic subunit</fullName>
    </recommendedName>
</protein>
<dbReference type="InterPro" id="IPR001907">
    <property type="entry name" value="ClpP"/>
</dbReference>
<comment type="caution">
    <text evidence="3">The sequence shown here is derived from an EMBL/GenBank/DDBJ whole genome shotgun (WGS) entry which is preliminary data.</text>
</comment>
<dbReference type="SUPFAM" id="SSF52096">
    <property type="entry name" value="ClpP/crotonase"/>
    <property type="match status" value="1"/>
</dbReference>
<dbReference type="EMBL" id="JAAZBX010000002">
    <property type="protein sequence ID" value="NLD25264.1"/>
    <property type="molecule type" value="Genomic_DNA"/>
</dbReference>
<dbReference type="InterPro" id="IPR023562">
    <property type="entry name" value="ClpP/TepA"/>
</dbReference>
<dbReference type="Pfam" id="PF00574">
    <property type="entry name" value="CLP_protease"/>
    <property type="match status" value="1"/>
</dbReference>
<evidence type="ECO:0000256" key="1">
    <source>
        <dbReference type="ARBA" id="ARBA00007039"/>
    </source>
</evidence>
<dbReference type="PANTHER" id="PTHR10381">
    <property type="entry name" value="ATP-DEPENDENT CLP PROTEASE PROTEOLYTIC SUBUNIT"/>
    <property type="match status" value="1"/>
</dbReference>
<comment type="similarity">
    <text evidence="1 2">Belongs to the peptidase S14 family.</text>
</comment>
<organism evidence="3 4">
    <name type="scientific">Candidatus Dojkabacteria bacterium</name>
    <dbReference type="NCBI Taxonomy" id="2099670"/>
    <lineage>
        <taxon>Bacteria</taxon>
        <taxon>Candidatus Dojkabacteria</taxon>
    </lineage>
</organism>
<evidence type="ECO:0000313" key="3">
    <source>
        <dbReference type="EMBL" id="NLD25264.1"/>
    </source>
</evidence>
<dbReference type="GO" id="GO:0004176">
    <property type="term" value="F:ATP-dependent peptidase activity"/>
    <property type="evidence" value="ECO:0007669"/>
    <property type="project" value="InterPro"/>
</dbReference>
<reference evidence="3 4" key="1">
    <citation type="journal article" date="2020" name="Biotechnol. Biofuels">
        <title>New insights from the biogas microbiome by comprehensive genome-resolved metagenomics of nearly 1600 species originating from multiple anaerobic digesters.</title>
        <authorList>
            <person name="Campanaro S."/>
            <person name="Treu L."/>
            <person name="Rodriguez-R L.M."/>
            <person name="Kovalovszki A."/>
            <person name="Ziels R.M."/>
            <person name="Maus I."/>
            <person name="Zhu X."/>
            <person name="Kougias P.G."/>
            <person name="Basile A."/>
            <person name="Luo G."/>
            <person name="Schluter A."/>
            <person name="Konstantinidis K.T."/>
            <person name="Angelidaki I."/>
        </authorList>
    </citation>
    <scope>NUCLEOTIDE SEQUENCE [LARGE SCALE GENOMIC DNA]</scope>
    <source>
        <strain evidence="3">AS06rmzACSIP_65</strain>
    </source>
</reference>
<dbReference type="PANTHER" id="PTHR10381:SF11">
    <property type="entry name" value="ATP-DEPENDENT CLP PROTEASE PROTEOLYTIC SUBUNIT, MITOCHONDRIAL"/>
    <property type="match status" value="1"/>
</dbReference>
<dbReference type="PRINTS" id="PR00127">
    <property type="entry name" value="CLPPROTEASEP"/>
</dbReference>
<dbReference type="GO" id="GO:0051117">
    <property type="term" value="F:ATPase binding"/>
    <property type="evidence" value="ECO:0007669"/>
    <property type="project" value="TreeGrafter"/>
</dbReference>
<dbReference type="Proteomes" id="UP000545876">
    <property type="component" value="Unassembled WGS sequence"/>
</dbReference>
<dbReference type="GO" id="GO:0006515">
    <property type="term" value="P:protein quality control for misfolded or incompletely synthesized proteins"/>
    <property type="evidence" value="ECO:0007669"/>
    <property type="project" value="TreeGrafter"/>
</dbReference>
<dbReference type="GO" id="GO:0004252">
    <property type="term" value="F:serine-type endopeptidase activity"/>
    <property type="evidence" value="ECO:0007669"/>
    <property type="project" value="InterPro"/>
</dbReference>
<evidence type="ECO:0000313" key="4">
    <source>
        <dbReference type="Proteomes" id="UP000545876"/>
    </source>
</evidence>
<evidence type="ECO:0000256" key="2">
    <source>
        <dbReference type="RuleBase" id="RU003567"/>
    </source>
</evidence>
<dbReference type="GO" id="GO:0009368">
    <property type="term" value="C:endopeptidase Clp complex"/>
    <property type="evidence" value="ECO:0007669"/>
    <property type="project" value="TreeGrafter"/>
</dbReference>
<proteinExistence type="inferred from homology"/>
<dbReference type="InterPro" id="IPR029045">
    <property type="entry name" value="ClpP/crotonase-like_dom_sf"/>
</dbReference>